<dbReference type="Pfam" id="PF03184">
    <property type="entry name" value="DDE_1"/>
    <property type="match status" value="1"/>
</dbReference>
<gene>
    <name evidence="3" type="ORF">NQ314_007627</name>
</gene>
<feature type="domain" description="DDE-1" evidence="2">
    <location>
        <begin position="21"/>
        <end position="125"/>
    </location>
</feature>
<keyword evidence="4" id="KW-1185">Reference proteome</keyword>
<protein>
    <recommendedName>
        <fullName evidence="2">DDE-1 domain-containing protein</fullName>
    </recommendedName>
</protein>
<dbReference type="AlphaFoldDB" id="A0AAV8YLT9"/>
<evidence type="ECO:0000313" key="4">
    <source>
        <dbReference type="Proteomes" id="UP001162156"/>
    </source>
</evidence>
<name>A0AAV8YLT9_9CUCU</name>
<evidence type="ECO:0000259" key="2">
    <source>
        <dbReference type="Pfam" id="PF03184"/>
    </source>
</evidence>
<organism evidence="3 4">
    <name type="scientific">Rhamnusium bicolor</name>
    <dbReference type="NCBI Taxonomy" id="1586634"/>
    <lineage>
        <taxon>Eukaryota</taxon>
        <taxon>Metazoa</taxon>
        <taxon>Ecdysozoa</taxon>
        <taxon>Arthropoda</taxon>
        <taxon>Hexapoda</taxon>
        <taxon>Insecta</taxon>
        <taxon>Pterygota</taxon>
        <taxon>Neoptera</taxon>
        <taxon>Endopterygota</taxon>
        <taxon>Coleoptera</taxon>
        <taxon>Polyphaga</taxon>
        <taxon>Cucujiformia</taxon>
        <taxon>Chrysomeloidea</taxon>
        <taxon>Cerambycidae</taxon>
        <taxon>Lepturinae</taxon>
        <taxon>Rhagiini</taxon>
        <taxon>Rhamnusium</taxon>
    </lineage>
</organism>
<evidence type="ECO:0000313" key="3">
    <source>
        <dbReference type="EMBL" id="KAJ8951919.1"/>
    </source>
</evidence>
<accession>A0AAV8YLT9</accession>
<dbReference type="InterPro" id="IPR004875">
    <property type="entry name" value="DDE_SF_endonuclease_dom"/>
</dbReference>
<keyword evidence="1" id="KW-0812">Transmembrane</keyword>
<dbReference type="Proteomes" id="UP001162156">
    <property type="component" value="Unassembled WGS sequence"/>
</dbReference>
<feature type="transmembrane region" description="Helical" evidence="1">
    <location>
        <begin position="20"/>
        <end position="40"/>
    </location>
</feature>
<proteinExistence type="predicted"/>
<comment type="caution">
    <text evidence="3">The sequence shown here is derived from an EMBL/GenBank/DDBJ whole genome shotgun (WGS) entry which is preliminary data.</text>
</comment>
<dbReference type="EMBL" id="JANEYF010002066">
    <property type="protein sequence ID" value="KAJ8951919.1"/>
    <property type="molecule type" value="Genomic_DNA"/>
</dbReference>
<keyword evidence="1" id="KW-0472">Membrane</keyword>
<reference evidence="3" key="1">
    <citation type="journal article" date="2023" name="Insect Mol. Biol.">
        <title>Genome sequencing provides insights into the evolution of gene families encoding plant cell wall-degrading enzymes in longhorned beetles.</title>
        <authorList>
            <person name="Shin N.R."/>
            <person name="Okamura Y."/>
            <person name="Kirsch R."/>
            <person name="Pauchet Y."/>
        </authorList>
    </citation>
    <scope>NUCLEOTIDE SEQUENCE</scope>
    <source>
        <strain evidence="3">RBIC_L_NR</strain>
    </source>
</reference>
<sequence>MAKRGRKQVGRVVSAKRGVSTTAVICMSAGGSYVPPMLIFSRKRMKEELKDGALPGTVFVCNDSGWMKLEAFAEWFDHFLSHVKPTAEDPALIILEGHLSHIKNLNVIEKARNKFVTILCLPPSYNT</sequence>
<evidence type="ECO:0000256" key="1">
    <source>
        <dbReference type="SAM" id="Phobius"/>
    </source>
</evidence>
<keyword evidence="1" id="KW-1133">Transmembrane helix</keyword>
<dbReference type="GO" id="GO:0003676">
    <property type="term" value="F:nucleic acid binding"/>
    <property type="evidence" value="ECO:0007669"/>
    <property type="project" value="InterPro"/>
</dbReference>